<evidence type="ECO:0000313" key="9">
    <source>
        <dbReference type="Proteomes" id="UP000437970"/>
    </source>
</evidence>
<comment type="similarity">
    <text evidence="3">Belongs to the acetyltransferase family. RimJ subfamily.</text>
</comment>
<evidence type="ECO:0000313" key="5">
    <source>
        <dbReference type="EMBL" id="MQT28575.1"/>
    </source>
</evidence>
<evidence type="ECO:0000256" key="3">
    <source>
        <dbReference type="ARBA" id="ARBA00038502"/>
    </source>
</evidence>
<dbReference type="Proteomes" id="UP000443000">
    <property type="component" value="Unassembled WGS sequence"/>
</dbReference>
<gene>
    <name evidence="7" type="ORF">GHN41_21005</name>
    <name evidence="6" type="ORF">GHN86_20115</name>
    <name evidence="5" type="ORF">GHN94_22520</name>
    <name evidence="8" type="ORF">GHO29_23745</name>
</gene>
<dbReference type="EMBL" id="WIWP01000084">
    <property type="protein sequence ID" value="MQT28575.1"/>
    <property type="molecule type" value="Genomic_DNA"/>
</dbReference>
<feature type="domain" description="N-acetyltransferase" evidence="4">
    <location>
        <begin position="11"/>
        <end position="151"/>
    </location>
</feature>
<dbReference type="Proteomes" id="UP000713985">
    <property type="component" value="Unassembled WGS sequence"/>
</dbReference>
<dbReference type="AlphaFoldDB" id="A0A6A7YZ72"/>
<evidence type="ECO:0000313" key="7">
    <source>
        <dbReference type="EMBL" id="MQU18907.1"/>
    </source>
</evidence>
<dbReference type="Proteomes" id="UP000437970">
    <property type="component" value="Unassembled WGS sequence"/>
</dbReference>
<keyword evidence="1 6" id="KW-0808">Transferase</keyword>
<evidence type="ECO:0000313" key="6">
    <source>
        <dbReference type="EMBL" id="MQT82351.1"/>
    </source>
</evidence>
<sequence>MQLPPTLETSRLVLEPLCLSDANAIQQRFPHWEVVRYLNVFVPWPYPDNGALTYLQDHALPAMALGKEWHWTIRLRTDPDNLIGCISLMDKDNDNRGFWLSPPWQGQGFMGEACEVVDGYWFQTLKRECMRVPKAATNEASRRVSQRGGMTMISCSEGEFVSGTFTSEIWEITREQWLAQQNH</sequence>
<dbReference type="GO" id="GO:0016747">
    <property type="term" value="F:acyltransferase activity, transferring groups other than amino-acyl groups"/>
    <property type="evidence" value="ECO:0007669"/>
    <property type="project" value="InterPro"/>
</dbReference>
<keyword evidence="11" id="KW-1185">Reference proteome</keyword>
<dbReference type="InterPro" id="IPR016181">
    <property type="entry name" value="Acyl_CoA_acyltransferase"/>
</dbReference>
<dbReference type="EMBL" id="WIVT01000037">
    <property type="protein sequence ID" value="MQU18907.1"/>
    <property type="molecule type" value="Genomic_DNA"/>
</dbReference>
<protein>
    <submittedName>
        <fullName evidence="6">GNAT family N-acetyltransferase</fullName>
    </submittedName>
</protein>
<reference evidence="9 10" key="1">
    <citation type="submission" date="2019-10" db="EMBL/GenBank/DDBJ databases">
        <title>Evaluation of single-gene subtyping targets for Pseudomonas.</title>
        <authorList>
            <person name="Reichler S.J."/>
            <person name="Orsi R.H."/>
            <person name="Wiedmann M."/>
            <person name="Martin N.H."/>
            <person name="Murphy S.I."/>
        </authorList>
    </citation>
    <scope>NUCLEOTIDE SEQUENCE</scope>
    <source>
        <strain evidence="5 11">FSL R10-0802</strain>
        <strain evidence="7 10">FSL R10-1594</strain>
        <strain evidence="8 9">FSL R10-1984</strain>
        <strain evidence="6">FSL R10-2339</strain>
    </source>
</reference>
<dbReference type="InterPro" id="IPR051531">
    <property type="entry name" value="N-acetyltransferase"/>
</dbReference>
<dbReference type="RefSeq" id="WP_153382939.1">
    <property type="nucleotide sequence ID" value="NZ_JBITTT010000024.1"/>
</dbReference>
<dbReference type="Gene3D" id="3.40.630.30">
    <property type="match status" value="1"/>
</dbReference>
<organism evidence="6">
    <name type="scientific">Pseudomonas helleri</name>
    <dbReference type="NCBI Taxonomy" id="1608996"/>
    <lineage>
        <taxon>Bacteria</taxon>
        <taxon>Pseudomonadati</taxon>
        <taxon>Pseudomonadota</taxon>
        <taxon>Gammaproteobacteria</taxon>
        <taxon>Pseudomonadales</taxon>
        <taxon>Pseudomonadaceae</taxon>
        <taxon>Pseudomonas</taxon>
    </lineage>
</organism>
<evidence type="ECO:0000313" key="10">
    <source>
        <dbReference type="Proteomes" id="UP000443000"/>
    </source>
</evidence>
<dbReference type="SUPFAM" id="SSF55729">
    <property type="entry name" value="Acyl-CoA N-acyltransferases (Nat)"/>
    <property type="match status" value="1"/>
</dbReference>
<dbReference type="EMBL" id="WIVW01000070">
    <property type="protein sequence ID" value="MQU29471.1"/>
    <property type="molecule type" value="Genomic_DNA"/>
</dbReference>
<evidence type="ECO:0000313" key="11">
    <source>
        <dbReference type="Proteomes" id="UP000713985"/>
    </source>
</evidence>
<dbReference type="OrthoDB" id="9804153at2"/>
<dbReference type="InterPro" id="IPR000182">
    <property type="entry name" value="GNAT_dom"/>
</dbReference>
<evidence type="ECO:0000313" key="8">
    <source>
        <dbReference type="EMBL" id="MQU29471.1"/>
    </source>
</evidence>
<evidence type="ECO:0000256" key="1">
    <source>
        <dbReference type="ARBA" id="ARBA00022679"/>
    </source>
</evidence>
<proteinExistence type="inferred from homology"/>
<dbReference type="PANTHER" id="PTHR43792">
    <property type="entry name" value="GNAT FAMILY, PUTATIVE (AFU_ORTHOLOGUE AFUA_3G00765)-RELATED-RELATED"/>
    <property type="match status" value="1"/>
</dbReference>
<keyword evidence="2" id="KW-0012">Acyltransferase</keyword>
<evidence type="ECO:0000256" key="2">
    <source>
        <dbReference type="ARBA" id="ARBA00023315"/>
    </source>
</evidence>
<accession>A0A6A7YZ72</accession>
<name>A0A6A7YZ72_9PSED</name>
<dbReference type="EMBL" id="WIWC01000045">
    <property type="protein sequence ID" value="MQT82351.1"/>
    <property type="molecule type" value="Genomic_DNA"/>
</dbReference>
<comment type="caution">
    <text evidence="6">The sequence shown here is derived from an EMBL/GenBank/DDBJ whole genome shotgun (WGS) entry which is preliminary data.</text>
</comment>
<dbReference type="Pfam" id="PF13302">
    <property type="entry name" value="Acetyltransf_3"/>
    <property type="match status" value="1"/>
</dbReference>
<dbReference type="PANTHER" id="PTHR43792:SF8">
    <property type="entry name" value="[RIBOSOMAL PROTEIN US5]-ALANINE N-ACETYLTRANSFERASE"/>
    <property type="match status" value="1"/>
</dbReference>
<evidence type="ECO:0000259" key="4">
    <source>
        <dbReference type="Pfam" id="PF13302"/>
    </source>
</evidence>